<protein>
    <submittedName>
        <fullName evidence="3">Glycosyltransferase family 4 protein</fullName>
    </submittedName>
</protein>
<evidence type="ECO:0000256" key="1">
    <source>
        <dbReference type="ARBA" id="ARBA00022676"/>
    </source>
</evidence>
<dbReference type="RefSeq" id="WP_163479716.1">
    <property type="nucleotide sequence ID" value="NZ_JAAGWF010000002.1"/>
</dbReference>
<sequence>MSGVCVVVPAGIDDPARVSGGNRYDRQVCDGLRDAGWTVSEIAVGGPWPCGDDPALASLARSLDDLPDGALVVVDGLIASGAAGVLVPRSARLRLVVLVHMVFGGQVVDGVAVPECDEAAVLGAARAVVTTSAWTRRRLLERYRVPAARLHVARPGTEPAPVSPGTPDGGRLLCVGTLSPIKGQDLLVQALGELVGLPWRATLVGSHDRDPRFAGALTRQAAAAGIADRIRLPGTRGRAALQAEYGDADLLVVPSRAETYGMVVPEALAAGVPVVATAVGGIPEALGRTADGLPGLLVPPEDPAALAAVLARWLTDGELRRRLRDAALRRRPTLPDWRQTAARIRDVLAAVRTEPDPPGVRVAL</sequence>
<comment type="caution">
    <text evidence="3">The sequence shown here is derived from an EMBL/GenBank/DDBJ whole genome shotgun (WGS) entry which is preliminary data.</text>
</comment>
<reference evidence="3 4" key="1">
    <citation type="submission" date="2020-02" db="EMBL/GenBank/DDBJ databases">
        <title>Geodermatophilus sabuli CPCC 205279 I12A-02694.</title>
        <authorList>
            <person name="Jiang Z."/>
        </authorList>
    </citation>
    <scope>NUCLEOTIDE SEQUENCE [LARGE SCALE GENOMIC DNA]</scope>
    <source>
        <strain evidence="3 4">I12A-02694</strain>
    </source>
</reference>
<evidence type="ECO:0000256" key="2">
    <source>
        <dbReference type="ARBA" id="ARBA00022679"/>
    </source>
</evidence>
<gene>
    <name evidence="3" type="ORF">GCU56_01445</name>
</gene>
<evidence type="ECO:0000313" key="4">
    <source>
        <dbReference type="Proteomes" id="UP000470246"/>
    </source>
</evidence>
<dbReference type="CDD" id="cd03801">
    <property type="entry name" value="GT4_PimA-like"/>
    <property type="match status" value="1"/>
</dbReference>
<dbReference type="Proteomes" id="UP000470246">
    <property type="component" value="Unassembled WGS sequence"/>
</dbReference>
<proteinExistence type="predicted"/>
<evidence type="ECO:0000313" key="3">
    <source>
        <dbReference type="EMBL" id="NEK56539.1"/>
    </source>
</evidence>
<keyword evidence="4" id="KW-1185">Reference proteome</keyword>
<dbReference type="Gene3D" id="3.40.50.2000">
    <property type="entry name" value="Glycogen Phosphorylase B"/>
    <property type="match status" value="2"/>
</dbReference>
<keyword evidence="2 3" id="KW-0808">Transferase</keyword>
<accession>A0A7K3VV75</accession>
<dbReference type="PANTHER" id="PTHR12526">
    <property type="entry name" value="GLYCOSYLTRANSFERASE"/>
    <property type="match status" value="1"/>
</dbReference>
<dbReference type="SUPFAM" id="SSF53756">
    <property type="entry name" value="UDP-Glycosyltransferase/glycogen phosphorylase"/>
    <property type="match status" value="1"/>
</dbReference>
<name>A0A7K3VV75_9ACTN</name>
<dbReference type="EMBL" id="JAAGWF010000002">
    <property type="protein sequence ID" value="NEK56539.1"/>
    <property type="molecule type" value="Genomic_DNA"/>
</dbReference>
<dbReference type="AlphaFoldDB" id="A0A7K3VV75"/>
<organism evidence="3 4">
    <name type="scientific">Geodermatophilus sabuli</name>
    <dbReference type="NCBI Taxonomy" id="1564158"/>
    <lineage>
        <taxon>Bacteria</taxon>
        <taxon>Bacillati</taxon>
        <taxon>Actinomycetota</taxon>
        <taxon>Actinomycetes</taxon>
        <taxon>Geodermatophilales</taxon>
        <taxon>Geodermatophilaceae</taxon>
        <taxon>Geodermatophilus</taxon>
    </lineage>
</organism>
<keyword evidence="1" id="KW-0328">Glycosyltransferase</keyword>
<dbReference type="GO" id="GO:0016757">
    <property type="term" value="F:glycosyltransferase activity"/>
    <property type="evidence" value="ECO:0007669"/>
    <property type="project" value="UniProtKB-KW"/>
</dbReference>
<dbReference type="PANTHER" id="PTHR12526:SF510">
    <property type="entry name" value="D-INOSITOL 3-PHOSPHATE GLYCOSYLTRANSFERASE"/>
    <property type="match status" value="1"/>
</dbReference>
<dbReference type="Pfam" id="PF13692">
    <property type="entry name" value="Glyco_trans_1_4"/>
    <property type="match status" value="1"/>
</dbReference>